<dbReference type="AlphaFoldDB" id="A0A8T1TKD1"/>
<accession>A0A8T1TKD1</accession>
<organism evidence="1 2">
    <name type="scientific">Phytophthora cactorum</name>
    <dbReference type="NCBI Taxonomy" id="29920"/>
    <lineage>
        <taxon>Eukaryota</taxon>
        <taxon>Sar</taxon>
        <taxon>Stramenopiles</taxon>
        <taxon>Oomycota</taxon>
        <taxon>Peronosporomycetes</taxon>
        <taxon>Peronosporales</taxon>
        <taxon>Peronosporaceae</taxon>
        <taxon>Phytophthora</taxon>
    </lineage>
</organism>
<name>A0A8T1TKD1_9STRA</name>
<proteinExistence type="predicted"/>
<dbReference type="OrthoDB" id="125598at2759"/>
<comment type="caution">
    <text evidence="1">The sequence shown here is derived from an EMBL/GenBank/DDBJ whole genome shotgun (WGS) entry which is preliminary data.</text>
</comment>
<gene>
    <name evidence="1" type="ORF">JG687_00019061</name>
</gene>
<sequence>MYMLVGQNTNLQKYVLLGMKCGNQRMQDDQQAMLALQNIEGKGIALVADQVINRDELVAQYAGEVASLSQYVKREKEAHQQAERKLQRICVGEVGLM</sequence>
<dbReference type="Proteomes" id="UP000688947">
    <property type="component" value="Unassembled WGS sequence"/>
</dbReference>
<dbReference type="EMBL" id="JAENGZ010002981">
    <property type="protein sequence ID" value="KAG6942435.1"/>
    <property type="molecule type" value="Genomic_DNA"/>
</dbReference>
<reference evidence="1" key="1">
    <citation type="submission" date="2021-01" db="EMBL/GenBank/DDBJ databases">
        <title>Phytophthora aleatoria, a newly-described species from Pinus radiata is distinct from Phytophthora cactorum isolates based on comparative genomics.</title>
        <authorList>
            <person name="Mcdougal R."/>
            <person name="Panda P."/>
            <person name="Williams N."/>
            <person name="Studholme D.J."/>
        </authorList>
    </citation>
    <scope>NUCLEOTIDE SEQUENCE</scope>
    <source>
        <strain evidence="1">NZFS 3830</strain>
    </source>
</reference>
<protein>
    <submittedName>
        <fullName evidence="1">Uncharacterized protein</fullName>
    </submittedName>
</protein>
<evidence type="ECO:0000313" key="2">
    <source>
        <dbReference type="Proteomes" id="UP000688947"/>
    </source>
</evidence>
<evidence type="ECO:0000313" key="1">
    <source>
        <dbReference type="EMBL" id="KAG6942435.1"/>
    </source>
</evidence>